<evidence type="ECO:0000313" key="1">
    <source>
        <dbReference type="EMBL" id="NID09608.1"/>
    </source>
</evidence>
<dbReference type="EMBL" id="WAEL01000002">
    <property type="protein sequence ID" value="NID09608.1"/>
    <property type="molecule type" value="Genomic_DNA"/>
</dbReference>
<reference evidence="1" key="1">
    <citation type="submission" date="2024-05" db="EMBL/GenBank/DDBJ databases">
        <authorList>
            <person name="Jung D.-H."/>
        </authorList>
    </citation>
    <scope>NUCLEOTIDE SEQUENCE</scope>
    <source>
        <strain evidence="1">JA-25</strain>
    </source>
</reference>
<protein>
    <submittedName>
        <fullName evidence="1">Uncharacterized protein</fullName>
    </submittedName>
</protein>
<gene>
    <name evidence="1" type="ORF">F7231_05455</name>
</gene>
<keyword evidence="2" id="KW-1185">Reference proteome</keyword>
<dbReference type="RefSeq" id="WP_166691213.1">
    <property type="nucleotide sequence ID" value="NZ_WAEL01000002.1"/>
</dbReference>
<proteinExistence type="predicted"/>
<dbReference type="Proteomes" id="UP000606008">
    <property type="component" value="Unassembled WGS sequence"/>
</dbReference>
<evidence type="ECO:0000313" key="2">
    <source>
        <dbReference type="Proteomes" id="UP000606008"/>
    </source>
</evidence>
<organism evidence="1 2">
    <name type="scientific">Fibrivirga algicola</name>
    <dbReference type="NCBI Taxonomy" id="2950420"/>
    <lineage>
        <taxon>Bacteria</taxon>
        <taxon>Pseudomonadati</taxon>
        <taxon>Bacteroidota</taxon>
        <taxon>Cytophagia</taxon>
        <taxon>Cytophagales</taxon>
        <taxon>Spirosomataceae</taxon>
        <taxon>Fibrivirga</taxon>
    </lineage>
</organism>
<sequence length="67" mass="7339">MRHNLAGDVPTARYGREADLATTDATLRNPDGINRVALAWSTMRQWIAFTPGFSTGKRSNTPPGNTH</sequence>
<accession>A0ABX0QCD9</accession>
<comment type="caution">
    <text evidence="1">The sequence shown here is derived from an EMBL/GenBank/DDBJ whole genome shotgun (WGS) entry which is preliminary data.</text>
</comment>
<name>A0ABX0QCD9_9BACT</name>